<dbReference type="Proteomes" id="UP000789759">
    <property type="component" value="Unassembled WGS sequence"/>
</dbReference>
<sequence length="101" mass="11475">YFDSHVNGPGCNRSSKTCAITEFFTPAEKTVISEQKCILCKGLCENIHINYIEHIQFISLYGGAPHKDTIARSMFPDIFPENTLVRYALLNKDQQEQLNHA</sequence>
<feature type="non-terminal residue" evidence="1">
    <location>
        <position position="1"/>
    </location>
</feature>
<reference evidence="1" key="1">
    <citation type="submission" date="2021-06" db="EMBL/GenBank/DDBJ databases">
        <authorList>
            <person name="Kallberg Y."/>
            <person name="Tangrot J."/>
            <person name="Rosling A."/>
        </authorList>
    </citation>
    <scope>NUCLEOTIDE SEQUENCE</scope>
    <source>
        <strain evidence="1">FL966</strain>
    </source>
</reference>
<name>A0A9N9KJS9_9GLOM</name>
<organism evidence="1 2">
    <name type="scientific">Cetraspora pellucida</name>
    <dbReference type="NCBI Taxonomy" id="1433469"/>
    <lineage>
        <taxon>Eukaryota</taxon>
        <taxon>Fungi</taxon>
        <taxon>Fungi incertae sedis</taxon>
        <taxon>Mucoromycota</taxon>
        <taxon>Glomeromycotina</taxon>
        <taxon>Glomeromycetes</taxon>
        <taxon>Diversisporales</taxon>
        <taxon>Gigasporaceae</taxon>
        <taxon>Cetraspora</taxon>
    </lineage>
</organism>
<dbReference type="EMBL" id="CAJVQA010068793">
    <property type="protein sequence ID" value="CAG8832610.1"/>
    <property type="molecule type" value="Genomic_DNA"/>
</dbReference>
<protein>
    <submittedName>
        <fullName evidence="1">20546_t:CDS:1</fullName>
    </submittedName>
</protein>
<dbReference type="OrthoDB" id="2392346at2759"/>
<gene>
    <name evidence="1" type="ORF">CPELLU_LOCUS20873</name>
</gene>
<evidence type="ECO:0000313" key="2">
    <source>
        <dbReference type="Proteomes" id="UP000789759"/>
    </source>
</evidence>
<keyword evidence="2" id="KW-1185">Reference proteome</keyword>
<evidence type="ECO:0000313" key="1">
    <source>
        <dbReference type="EMBL" id="CAG8832610.1"/>
    </source>
</evidence>
<dbReference type="AlphaFoldDB" id="A0A9N9KJS9"/>
<proteinExistence type="predicted"/>
<accession>A0A9N9KJS9</accession>
<comment type="caution">
    <text evidence="1">The sequence shown here is derived from an EMBL/GenBank/DDBJ whole genome shotgun (WGS) entry which is preliminary data.</text>
</comment>